<dbReference type="FunFam" id="3.30.160.60:FF:002343">
    <property type="entry name" value="Zinc finger protein 33A"/>
    <property type="match status" value="2"/>
</dbReference>
<dbReference type="GO" id="GO:0008270">
    <property type="term" value="F:zinc ion binding"/>
    <property type="evidence" value="ECO:0007669"/>
    <property type="project" value="UniProtKB-KW"/>
</dbReference>
<evidence type="ECO:0000256" key="8">
    <source>
        <dbReference type="ARBA" id="ARBA00023125"/>
    </source>
</evidence>
<keyword evidence="3" id="KW-0479">Metal-binding</keyword>
<dbReference type="FunFam" id="3.30.160.60:FF:001289">
    <property type="entry name" value="Zinc finger protein 574"/>
    <property type="match status" value="1"/>
</dbReference>
<dbReference type="OrthoDB" id="8920688at2759"/>
<evidence type="ECO:0000256" key="2">
    <source>
        <dbReference type="ARBA" id="ARBA00006991"/>
    </source>
</evidence>
<evidence type="ECO:0000259" key="13">
    <source>
        <dbReference type="PROSITE" id="PS50157"/>
    </source>
</evidence>
<keyword evidence="6" id="KW-0862">Zinc</keyword>
<feature type="region of interest" description="Disordered" evidence="12">
    <location>
        <begin position="166"/>
        <end position="198"/>
    </location>
</feature>
<feature type="domain" description="C2H2-type" evidence="13">
    <location>
        <begin position="439"/>
        <end position="466"/>
    </location>
</feature>
<keyword evidence="8" id="KW-0238">DNA-binding</keyword>
<dbReference type="PANTHER" id="PTHR24381">
    <property type="entry name" value="ZINC FINGER PROTEIN"/>
    <property type="match status" value="1"/>
</dbReference>
<dbReference type="PROSITE" id="PS00028">
    <property type="entry name" value="ZINC_FINGER_C2H2_1"/>
    <property type="match status" value="5"/>
</dbReference>
<dbReference type="Gene3D" id="3.30.160.60">
    <property type="entry name" value="Classic Zinc Finger"/>
    <property type="match status" value="5"/>
</dbReference>
<keyword evidence="7" id="KW-0805">Transcription regulation</keyword>
<dbReference type="PANTHER" id="PTHR24381:SF458">
    <property type="entry name" value="ZINC FINGER PROTEIN 585B"/>
    <property type="match status" value="1"/>
</dbReference>
<feature type="compositionally biased region" description="Polar residues" evidence="12">
    <location>
        <begin position="400"/>
        <end position="416"/>
    </location>
</feature>
<dbReference type="GO" id="GO:0000977">
    <property type="term" value="F:RNA polymerase II transcription regulatory region sequence-specific DNA binding"/>
    <property type="evidence" value="ECO:0007669"/>
    <property type="project" value="TreeGrafter"/>
</dbReference>
<feature type="compositionally biased region" description="Basic and acidic residues" evidence="12">
    <location>
        <begin position="385"/>
        <end position="399"/>
    </location>
</feature>
<comment type="subcellular location">
    <subcellularLocation>
        <location evidence="1">Nucleus</location>
    </subcellularLocation>
</comment>
<proteinExistence type="inferred from homology"/>
<reference evidence="14" key="1">
    <citation type="journal article" date="2016" name="Nat. Commun.">
        <title>The channel catfish genome sequence provides insights into the evolution of scale formation in teleosts.</title>
        <authorList>
            <person name="Liu Z."/>
            <person name="Liu S."/>
            <person name="Yao J."/>
            <person name="Bao L."/>
            <person name="Zhang J."/>
            <person name="Li Y."/>
            <person name="Jiang C."/>
            <person name="Sun L."/>
            <person name="Wang R."/>
            <person name="Zhang Y."/>
            <person name="Zhou T."/>
            <person name="Zeng Q."/>
            <person name="Fu Q."/>
            <person name="Gao S."/>
            <person name="Li N."/>
            <person name="Koren S."/>
            <person name="Jiang Y."/>
            <person name="Zimin A."/>
            <person name="Xu P."/>
            <person name="Phillippy A.M."/>
            <person name="Geng X."/>
            <person name="Song L."/>
            <person name="Sun F."/>
            <person name="Li C."/>
            <person name="Wang X."/>
            <person name="Chen A."/>
            <person name="Jin Y."/>
            <person name="Yuan Z."/>
            <person name="Yang Y."/>
            <person name="Tan S."/>
            <person name="Peatman E."/>
            <person name="Lu J."/>
            <person name="Qin Z."/>
            <person name="Dunham R."/>
            <person name="Li Z."/>
            <person name="Sonstegard T."/>
            <person name="Feng J."/>
            <person name="Danzmann R.G."/>
            <person name="Schroeder S."/>
            <person name="Scheffler B."/>
            <person name="Duke M.V."/>
            <person name="Ballard L."/>
            <person name="Kucuktas H."/>
            <person name="Kaltenboeck L."/>
            <person name="Liu H."/>
            <person name="Armbruster J."/>
            <person name="Xie Y."/>
            <person name="Kirby M.L."/>
            <person name="Tian Y."/>
            <person name="Flanagan M.E."/>
            <person name="Mu W."/>
            <person name="Waldbieser G.C."/>
        </authorList>
    </citation>
    <scope>NUCLEOTIDE SEQUENCE [LARGE SCALE GENOMIC DNA]</scope>
    <source>
        <strain evidence="14">SDA103</strain>
    </source>
</reference>
<dbReference type="InterPro" id="IPR036236">
    <property type="entry name" value="Znf_C2H2_sf"/>
</dbReference>
<dbReference type="Pfam" id="PF00096">
    <property type="entry name" value="zf-C2H2"/>
    <property type="match status" value="5"/>
</dbReference>
<feature type="region of interest" description="Disordered" evidence="12">
    <location>
        <begin position="385"/>
        <end position="421"/>
    </location>
</feature>
<evidence type="ECO:0000256" key="1">
    <source>
        <dbReference type="ARBA" id="ARBA00004123"/>
    </source>
</evidence>
<dbReference type="FunFam" id="3.30.160.60:FF:001954">
    <property type="entry name" value="Zinc finger protein 787"/>
    <property type="match status" value="1"/>
</dbReference>
<evidence type="ECO:0000256" key="3">
    <source>
        <dbReference type="ARBA" id="ARBA00022723"/>
    </source>
</evidence>
<dbReference type="SMART" id="SM00355">
    <property type="entry name" value="ZnF_C2H2"/>
    <property type="match status" value="5"/>
</dbReference>
<name>A0A9F7TGT1_ICTPU</name>
<keyword evidence="4" id="KW-0677">Repeat</keyword>
<accession>A0A9F7TGT1</accession>
<feature type="compositionally biased region" description="Basic and acidic residues" evidence="12">
    <location>
        <begin position="174"/>
        <end position="198"/>
    </location>
</feature>
<dbReference type="RefSeq" id="XP_053532321.1">
    <property type="nucleotide sequence ID" value="XM_053676346.1"/>
</dbReference>
<feature type="domain" description="C2H2-type" evidence="13">
    <location>
        <begin position="523"/>
        <end position="550"/>
    </location>
</feature>
<protein>
    <submittedName>
        <fullName evidence="15">Zinc finger protein 585B isoform X1</fullName>
    </submittedName>
</protein>
<dbReference type="GO" id="GO:0000981">
    <property type="term" value="F:DNA-binding transcription factor activity, RNA polymerase II-specific"/>
    <property type="evidence" value="ECO:0007669"/>
    <property type="project" value="TreeGrafter"/>
</dbReference>
<evidence type="ECO:0000256" key="12">
    <source>
        <dbReference type="SAM" id="MobiDB-lite"/>
    </source>
</evidence>
<evidence type="ECO:0000256" key="4">
    <source>
        <dbReference type="ARBA" id="ARBA00022737"/>
    </source>
</evidence>
<dbReference type="AlphaFoldDB" id="A0A9F7TGT1"/>
<gene>
    <name evidence="15" type="primary">LOC108258753</name>
</gene>
<evidence type="ECO:0000256" key="6">
    <source>
        <dbReference type="ARBA" id="ARBA00022833"/>
    </source>
</evidence>
<evidence type="ECO:0000256" key="5">
    <source>
        <dbReference type="ARBA" id="ARBA00022771"/>
    </source>
</evidence>
<evidence type="ECO:0000256" key="9">
    <source>
        <dbReference type="ARBA" id="ARBA00023163"/>
    </source>
</evidence>
<dbReference type="GO" id="GO:0005634">
    <property type="term" value="C:nucleus"/>
    <property type="evidence" value="ECO:0007669"/>
    <property type="project" value="UniProtKB-SubCell"/>
</dbReference>
<reference evidence="15" key="2">
    <citation type="submission" date="2025-08" db="UniProtKB">
        <authorList>
            <consortium name="RefSeq"/>
        </authorList>
    </citation>
    <scope>IDENTIFICATION</scope>
    <source>
        <tissue evidence="15">Blood</tissue>
    </source>
</reference>
<dbReference type="FunFam" id="3.30.160.60:FF:001772">
    <property type="entry name" value="Uncharacterized protein"/>
    <property type="match status" value="1"/>
</dbReference>
<evidence type="ECO:0000256" key="10">
    <source>
        <dbReference type="ARBA" id="ARBA00023242"/>
    </source>
</evidence>
<dbReference type="InterPro" id="IPR013087">
    <property type="entry name" value="Znf_C2H2_type"/>
</dbReference>
<dbReference type="KEGG" id="ipu:108258753"/>
<dbReference type="SUPFAM" id="SSF57667">
    <property type="entry name" value="beta-beta-alpha zinc fingers"/>
    <property type="match status" value="3"/>
</dbReference>
<keyword evidence="10" id="KW-0539">Nucleus</keyword>
<evidence type="ECO:0000313" key="15">
    <source>
        <dbReference type="RefSeq" id="XP_053532321.1"/>
    </source>
</evidence>
<keyword evidence="14" id="KW-1185">Reference proteome</keyword>
<evidence type="ECO:0000256" key="11">
    <source>
        <dbReference type="PROSITE-ProRule" id="PRU00042"/>
    </source>
</evidence>
<keyword evidence="9" id="KW-0804">Transcription</keyword>
<dbReference type="Proteomes" id="UP000221080">
    <property type="component" value="Chromosome 26"/>
</dbReference>
<feature type="domain" description="C2H2-type" evidence="13">
    <location>
        <begin position="495"/>
        <end position="522"/>
    </location>
</feature>
<evidence type="ECO:0000313" key="14">
    <source>
        <dbReference type="Proteomes" id="UP000221080"/>
    </source>
</evidence>
<feature type="domain" description="C2H2-type" evidence="13">
    <location>
        <begin position="467"/>
        <end position="494"/>
    </location>
</feature>
<feature type="domain" description="C2H2-type" evidence="13">
    <location>
        <begin position="551"/>
        <end position="578"/>
    </location>
</feature>
<organism evidence="14 15">
    <name type="scientific">Ictalurus punctatus</name>
    <name type="common">Channel catfish</name>
    <name type="synonym">Silurus punctatus</name>
    <dbReference type="NCBI Taxonomy" id="7998"/>
    <lineage>
        <taxon>Eukaryota</taxon>
        <taxon>Metazoa</taxon>
        <taxon>Chordata</taxon>
        <taxon>Craniata</taxon>
        <taxon>Vertebrata</taxon>
        <taxon>Euteleostomi</taxon>
        <taxon>Actinopterygii</taxon>
        <taxon>Neopterygii</taxon>
        <taxon>Teleostei</taxon>
        <taxon>Ostariophysi</taxon>
        <taxon>Siluriformes</taxon>
        <taxon>Ictaluridae</taxon>
        <taxon>Ictalurus</taxon>
    </lineage>
</organism>
<dbReference type="GeneID" id="108258753"/>
<keyword evidence="5 11" id="KW-0863">Zinc-finger</keyword>
<dbReference type="PROSITE" id="PS50157">
    <property type="entry name" value="ZINC_FINGER_C2H2_2"/>
    <property type="match status" value="5"/>
</dbReference>
<comment type="similarity">
    <text evidence="2">Belongs to the krueppel C2H2-type zinc-finger protein family.</text>
</comment>
<sequence>MRRRQLIYMNSILLRRETPEMMSVERVRWCDSDGEFPGEMVMFMQSVALNTDLSMEDIELLHTQITALREEVAELHHKLLTHHPKVELQHQQAVLCPGMKTEPNPFLTEQQEYLALKPEFCSTSECKTEPHHTHFHHEDLHTLTRVEDLHAVFKSEPEPLEISHTTHTHTTHTTHTDEHTLHTRRNSDMKHVAEEPSLKKEEHEDNCCRMMSVERVRWCDSDGEFPGEMVMFMQSVALNTDLSMEDIELLHTQITALREEVAELHHKLLTHHPKVELQHQQAVLCPGMKTEPNPFLTEQQEYLALKPEFCSTSECKTEPHHTHFHHEDLHTLTRVEDLHAVFKSEPEPLEISHTTHTHTTHTRIKKCSVQLVDFRNSNIKHATKELKSLKKEEHEDNKTDGLNTSDPADTRSTSNKTRAKDLERHTSKLICEELSEKPFRCSLCDKSFTLEFNLLKHQKLHAGEKPFCCKRCGKTFTQLYNLTSHQRTHTGEKPFLCSQCGKRFSQASKLKTHGRIHTGEKPYACLTCEKRFSDSSTLNKHQRTHTGEKPYKCKKCGKRFGQSAHLMKHYRTHNRKYK</sequence>
<evidence type="ECO:0000256" key="7">
    <source>
        <dbReference type="ARBA" id="ARBA00023015"/>
    </source>
</evidence>